<dbReference type="EMBL" id="CP022356">
    <property type="protein sequence ID" value="ASK79753.1"/>
    <property type="molecule type" value="Genomic_DNA"/>
</dbReference>
<evidence type="ECO:0000256" key="2">
    <source>
        <dbReference type="ARBA" id="ARBA00022448"/>
    </source>
</evidence>
<evidence type="ECO:0000256" key="5">
    <source>
        <dbReference type="ARBA" id="ARBA00022989"/>
    </source>
</evidence>
<dbReference type="Proteomes" id="UP000242175">
    <property type="component" value="Chromosome small"/>
</dbReference>
<keyword evidence="3" id="KW-1003">Cell membrane</keyword>
<feature type="transmembrane region" description="Helical" evidence="7">
    <location>
        <begin position="176"/>
        <end position="195"/>
    </location>
</feature>
<feature type="transmembrane region" description="Helical" evidence="7">
    <location>
        <begin position="264"/>
        <end position="284"/>
    </location>
</feature>
<name>A0A220VIG8_9GAMM</name>
<dbReference type="GO" id="GO:0022857">
    <property type="term" value="F:transmembrane transporter activity"/>
    <property type="evidence" value="ECO:0007669"/>
    <property type="project" value="InterPro"/>
</dbReference>
<protein>
    <recommendedName>
        <fullName evidence="8">Major facilitator superfamily (MFS) profile domain-containing protein</fullName>
    </recommendedName>
</protein>
<reference evidence="9 10" key="1">
    <citation type="journal article" date="2016" name="Int. J. Syst. Evol. Microbiol.">
        <title>Paraphotobacterium marinum gen. nov., sp. nov., a member of the family Vibrionaceae, isolated from surface seawater.</title>
        <authorList>
            <person name="Huang Z."/>
            <person name="Dong C."/>
            <person name="Shao Z."/>
        </authorList>
    </citation>
    <scope>NUCLEOTIDE SEQUENCE [LARGE SCALE GENOMIC DNA]</scope>
    <source>
        <strain evidence="9 10">NSCS20N07D</strain>
    </source>
</reference>
<dbReference type="Pfam" id="PF07690">
    <property type="entry name" value="MFS_1"/>
    <property type="match status" value="1"/>
</dbReference>
<evidence type="ECO:0000256" key="7">
    <source>
        <dbReference type="SAM" id="Phobius"/>
    </source>
</evidence>
<dbReference type="InterPro" id="IPR020846">
    <property type="entry name" value="MFS_dom"/>
</dbReference>
<sequence>MNTSTKQLMKLAFGNIIEWYDAFLYLSFMPFLIQAFLPNLAIGESVIALLLGLAAGNVVRPIGAIIFGLIGDIYGRKLSYNISILMMAISTSLMGLLPAYATIGVAAPIILVILRLLQGLSMGGQFGTLISMNESLGDEIKYKGFSLGICMSISLLGHSMALIAAGVVSKVSDTSLIWRLPFLLSLILFLVHIVLNKKNGLFISEEKKMVCLKTLGKDFSANFGRLLTYGTLSFCAASTFSMVAFLCIPYMIYVFHYSKAISYSYSQIFLWCVIFSAPFFGLLNDKINNKILVVSVSLIMLMIGLVSLGLNIQTFFIYASLMVVMSFVAGALKGILLPILGRGFKGSVSCLSTNVSYTLGLGIASFMPALLVWLSHKTTLGLPLFIIIIASLLLFASLKFKSFGDDTMVKS</sequence>
<dbReference type="AlphaFoldDB" id="A0A220VIG8"/>
<evidence type="ECO:0000259" key="8">
    <source>
        <dbReference type="PROSITE" id="PS50850"/>
    </source>
</evidence>
<dbReference type="GO" id="GO:0005886">
    <property type="term" value="C:plasma membrane"/>
    <property type="evidence" value="ECO:0007669"/>
    <property type="project" value="UniProtKB-SubCell"/>
</dbReference>
<keyword evidence="6 7" id="KW-0472">Membrane</keyword>
<dbReference type="InterPro" id="IPR011701">
    <property type="entry name" value="MFS"/>
</dbReference>
<keyword evidence="5 7" id="KW-1133">Transmembrane helix</keyword>
<feature type="transmembrane region" description="Helical" evidence="7">
    <location>
        <begin position="12"/>
        <end position="33"/>
    </location>
</feature>
<feature type="transmembrane region" description="Helical" evidence="7">
    <location>
        <begin position="82"/>
        <end position="103"/>
    </location>
</feature>
<evidence type="ECO:0000256" key="1">
    <source>
        <dbReference type="ARBA" id="ARBA00004651"/>
    </source>
</evidence>
<dbReference type="PANTHER" id="PTHR43045">
    <property type="entry name" value="SHIKIMATE TRANSPORTER"/>
    <property type="match status" value="1"/>
</dbReference>
<dbReference type="PANTHER" id="PTHR43045:SF1">
    <property type="entry name" value="SHIKIMATE TRANSPORTER"/>
    <property type="match status" value="1"/>
</dbReference>
<dbReference type="OrthoDB" id="3690818at2"/>
<feature type="transmembrane region" description="Helical" evidence="7">
    <location>
        <begin position="226"/>
        <end position="252"/>
    </location>
</feature>
<feature type="domain" description="Major facilitator superfamily (MFS) profile" evidence="8">
    <location>
        <begin position="7"/>
        <end position="408"/>
    </location>
</feature>
<evidence type="ECO:0000256" key="3">
    <source>
        <dbReference type="ARBA" id="ARBA00022475"/>
    </source>
</evidence>
<dbReference type="PROSITE" id="PS50850">
    <property type="entry name" value="MFS"/>
    <property type="match status" value="1"/>
</dbReference>
<evidence type="ECO:0000313" key="9">
    <source>
        <dbReference type="EMBL" id="ASK79753.1"/>
    </source>
</evidence>
<evidence type="ECO:0000313" key="10">
    <source>
        <dbReference type="Proteomes" id="UP000242175"/>
    </source>
</evidence>
<feature type="transmembrane region" description="Helical" evidence="7">
    <location>
        <begin position="291"/>
        <end position="310"/>
    </location>
</feature>
<keyword evidence="2" id="KW-0813">Transport</keyword>
<dbReference type="SUPFAM" id="SSF103473">
    <property type="entry name" value="MFS general substrate transporter"/>
    <property type="match status" value="1"/>
</dbReference>
<dbReference type="Gene3D" id="1.20.1250.20">
    <property type="entry name" value="MFS general substrate transporter like domains"/>
    <property type="match status" value="1"/>
</dbReference>
<feature type="transmembrane region" description="Helical" evidence="7">
    <location>
        <begin position="316"/>
        <end position="339"/>
    </location>
</feature>
<feature type="transmembrane region" description="Helical" evidence="7">
    <location>
        <begin position="144"/>
        <end position="164"/>
    </location>
</feature>
<dbReference type="InterPro" id="IPR036259">
    <property type="entry name" value="MFS_trans_sf"/>
</dbReference>
<evidence type="ECO:0000256" key="4">
    <source>
        <dbReference type="ARBA" id="ARBA00022692"/>
    </source>
</evidence>
<proteinExistence type="predicted"/>
<keyword evidence="10" id="KW-1185">Reference proteome</keyword>
<feature type="transmembrane region" description="Helical" evidence="7">
    <location>
        <begin position="45"/>
        <end position="70"/>
    </location>
</feature>
<dbReference type="KEGG" id="pmai:CF386_11975"/>
<accession>A0A220VIG8</accession>
<keyword evidence="4 7" id="KW-0812">Transmembrane</keyword>
<evidence type="ECO:0000256" key="6">
    <source>
        <dbReference type="ARBA" id="ARBA00023136"/>
    </source>
</evidence>
<feature type="transmembrane region" description="Helical" evidence="7">
    <location>
        <begin position="380"/>
        <end position="398"/>
    </location>
</feature>
<feature type="transmembrane region" description="Helical" evidence="7">
    <location>
        <begin position="351"/>
        <end position="374"/>
    </location>
</feature>
<comment type="subcellular location">
    <subcellularLocation>
        <location evidence="1">Cell membrane</location>
        <topology evidence="1">Multi-pass membrane protein</topology>
    </subcellularLocation>
</comment>
<dbReference type="RefSeq" id="WP_089074661.1">
    <property type="nucleotide sequence ID" value="NZ_CBCSAM010000003.1"/>
</dbReference>
<gene>
    <name evidence="9" type="ORF">CF386_11975</name>
</gene>
<organism evidence="9 10">
    <name type="scientific">Paraphotobacterium marinum</name>
    <dbReference type="NCBI Taxonomy" id="1755811"/>
    <lineage>
        <taxon>Bacteria</taxon>
        <taxon>Pseudomonadati</taxon>
        <taxon>Pseudomonadota</taxon>
        <taxon>Gammaproteobacteria</taxon>
        <taxon>Vibrionales</taxon>
        <taxon>Vibrionaceae</taxon>
        <taxon>Paraphotobacterium</taxon>
    </lineage>
</organism>